<keyword evidence="12" id="KW-1185">Reference proteome</keyword>
<dbReference type="Pfam" id="PF08544">
    <property type="entry name" value="GHMP_kinases_C"/>
    <property type="match status" value="1"/>
</dbReference>
<dbReference type="EMBL" id="JBHUDZ010000012">
    <property type="protein sequence ID" value="MFD1603309.1"/>
    <property type="molecule type" value="Genomic_DNA"/>
</dbReference>
<evidence type="ECO:0000259" key="8">
    <source>
        <dbReference type="Pfam" id="PF00288"/>
    </source>
</evidence>
<reference evidence="12" key="1">
    <citation type="journal article" date="2019" name="Int. J. Syst. Evol. Microbiol.">
        <title>The Global Catalogue of Microorganisms (GCM) 10K type strain sequencing project: providing services to taxonomists for standard genome sequencing and annotation.</title>
        <authorList>
            <consortium name="The Broad Institute Genomics Platform"/>
            <consortium name="The Broad Institute Genome Sequencing Center for Infectious Disease"/>
            <person name="Wu L."/>
            <person name="Ma J."/>
        </authorList>
    </citation>
    <scope>NUCLEOTIDE SEQUENCE [LARGE SCALE GENOMIC DNA]</scope>
    <source>
        <strain evidence="12">CCUG 70865</strain>
    </source>
</reference>
<dbReference type="EC" id="2.7.1.6" evidence="7"/>
<dbReference type="SUPFAM" id="SSF55060">
    <property type="entry name" value="GHMP Kinase, C-terminal domain"/>
    <property type="match status" value="1"/>
</dbReference>
<dbReference type="InterPro" id="IPR036554">
    <property type="entry name" value="GHMP_kinase_C_sf"/>
</dbReference>
<protein>
    <recommendedName>
        <fullName evidence="7">Galactokinase</fullName>
        <ecNumber evidence="7">2.7.1.6</ecNumber>
    </recommendedName>
</protein>
<feature type="domain" description="Galactokinase N-terminal" evidence="10">
    <location>
        <begin position="12"/>
        <end position="59"/>
    </location>
</feature>
<keyword evidence="6" id="KW-0119">Carbohydrate metabolism</keyword>
<evidence type="ECO:0000259" key="9">
    <source>
        <dbReference type="Pfam" id="PF08544"/>
    </source>
</evidence>
<feature type="domain" description="GHMP kinase N-terminal" evidence="8">
    <location>
        <begin position="94"/>
        <end position="180"/>
    </location>
</feature>
<dbReference type="Proteomes" id="UP001597138">
    <property type="component" value="Unassembled WGS sequence"/>
</dbReference>
<dbReference type="Pfam" id="PF00288">
    <property type="entry name" value="GHMP_kinases_N"/>
    <property type="match status" value="1"/>
</dbReference>
<dbReference type="InterPro" id="IPR019741">
    <property type="entry name" value="Galactokinase_CS"/>
</dbReference>
<keyword evidence="6" id="KW-0299">Galactose metabolism</keyword>
<feature type="domain" description="GHMP kinase C-terminal" evidence="9">
    <location>
        <begin position="285"/>
        <end position="364"/>
    </location>
</feature>
<evidence type="ECO:0000256" key="3">
    <source>
        <dbReference type="ARBA" id="ARBA00022741"/>
    </source>
</evidence>
<dbReference type="InterPro" id="IPR006203">
    <property type="entry name" value="GHMP_knse_ATP-bd_CS"/>
</dbReference>
<gene>
    <name evidence="11" type="primary">galK</name>
    <name evidence="11" type="ORF">ACFSC2_11225</name>
</gene>
<evidence type="ECO:0000259" key="10">
    <source>
        <dbReference type="Pfam" id="PF10509"/>
    </source>
</evidence>
<dbReference type="Gene3D" id="3.30.70.890">
    <property type="entry name" value="GHMP kinase, C-terminal domain"/>
    <property type="match status" value="1"/>
</dbReference>
<comment type="caution">
    <text evidence="11">The sequence shown here is derived from an EMBL/GenBank/DDBJ whole genome shotgun (WGS) entry which is preliminary data.</text>
</comment>
<dbReference type="RefSeq" id="WP_379815347.1">
    <property type="nucleotide sequence ID" value="NZ_JBHUDZ010000012.1"/>
</dbReference>
<evidence type="ECO:0000313" key="12">
    <source>
        <dbReference type="Proteomes" id="UP001597138"/>
    </source>
</evidence>
<keyword evidence="5" id="KW-0067">ATP-binding</keyword>
<evidence type="ECO:0000256" key="1">
    <source>
        <dbReference type="ARBA" id="ARBA00006566"/>
    </source>
</evidence>
<dbReference type="InterPro" id="IPR014721">
    <property type="entry name" value="Ribsml_uS5_D2-typ_fold_subgr"/>
</dbReference>
<dbReference type="InterPro" id="IPR019539">
    <property type="entry name" value="GalKase_N"/>
</dbReference>
<keyword evidence="3" id="KW-0547">Nucleotide-binding</keyword>
<dbReference type="PRINTS" id="PR00959">
    <property type="entry name" value="MEVGALKINASE"/>
</dbReference>
<comment type="similarity">
    <text evidence="1">Belongs to the GHMP kinase family. GalK subfamily.</text>
</comment>
<dbReference type="InterPro" id="IPR000705">
    <property type="entry name" value="Galactokinase"/>
</dbReference>
<dbReference type="PANTHER" id="PTHR10457">
    <property type="entry name" value="MEVALONATE KINASE/GALACTOKINASE"/>
    <property type="match status" value="1"/>
</dbReference>
<dbReference type="PRINTS" id="PR00473">
    <property type="entry name" value="GALCTOKINASE"/>
</dbReference>
<dbReference type="PIRSF" id="PIRSF000530">
    <property type="entry name" value="Galactokinase"/>
    <property type="match status" value="1"/>
</dbReference>
<dbReference type="SUPFAM" id="SSF54211">
    <property type="entry name" value="Ribosomal protein S5 domain 2-like"/>
    <property type="match status" value="1"/>
</dbReference>
<dbReference type="InterPro" id="IPR013750">
    <property type="entry name" value="GHMP_kinase_C_dom"/>
</dbReference>
<dbReference type="NCBIfam" id="TIGR00131">
    <property type="entry name" value="gal_kin"/>
    <property type="match status" value="1"/>
</dbReference>
<evidence type="ECO:0000256" key="4">
    <source>
        <dbReference type="ARBA" id="ARBA00022777"/>
    </source>
</evidence>
<dbReference type="PROSITE" id="PS00106">
    <property type="entry name" value="GALACTOKINASE"/>
    <property type="match status" value="1"/>
</dbReference>
<evidence type="ECO:0000256" key="2">
    <source>
        <dbReference type="ARBA" id="ARBA00022679"/>
    </source>
</evidence>
<evidence type="ECO:0000313" key="11">
    <source>
        <dbReference type="EMBL" id="MFD1603309.1"/>
    </source>
</evidence>
<dbReference type="Pfam" id="PF10509">
    <property type="entry name" value="GalKase_gal_bdg"/>
    <property type="match status" value="1"/>
</dbReference>
<dbReference type="PANTHER" id="PTHR10457:SF7">
    <property type="entry name" value="GALACTOKINASE-RELATED"/>
    <property type="match status" value="1"/>
</dbReference>
<accession>A0ABW4HCR7</accession>
<dbReference type="Gene3D" id="3.30.230.10">
    <property type="match status" value="1"/>
</dbReference>
<organism evidence="11 12">
    <name type="scientific">Flavobacterium artemisiae</name>
    <dbReference type="NCBI Taxonomy" id="2126556"/>
    <lineage>
        <taxon>Bacteria</taxon>
        <taxon>Pseudomonadati</taxon>
        <taxon>Bacteroidota</taxon>
        <taxon>Flavobacteriia</taxon>
        <taxon>Flavobacteriales</taxon>
        <taxon>Flavobacteriaceae</taxon>
        <taxon>Flavobacterium</taxon>
    </lineage>
</organism>
<evidence type="ECO:0000256" key="6">
    <source>
        <dbReference type="ARBA" id="ARBA00023144"/>
    </source>
</evidence>
<dbReference type="InterPro" id="IPR006204">
    <property type="entry name" value="GHMP_kinase_N_dom"/>
</dbReference>
<evidence type="ECO:0000256" key="5">
    <source>
        <dbReference type="ARBA" id="ARBA00022840"/>
    </source>
</evidence>
<dbReference type="InterPro" id="IPR006206">
    <property type="entry name" value="Mevalonate/galactokinase"/>
</dbReference>
<name>A0ABW4HCR7_9FLAO</name>
<dbReference type="GO" id="GO:0004335">
    <property type="term" value="F:galactokinase activity"/>
    <property type="evidence" value="ECO:0007669"/>
    <property type="project" value="UniProtKB-EC"/>
</dbReference>
<dbReference type="PROSITE" id="PS00627">
    <property type="entry name" value="GHMP_KINASES_ATP"/>
    <property type="match status" value="1"/>
</dbReference>
<dbReference type="InterPro" id="IPR020568">
    <property type="entry name" value="Ribosomal_Su5_D2-typ_SF"/>
</dbReference>
<keyword evidence="2 11" id="KW-0808">Transferase</keyword>
<keyword evidence="4" id="KW-0418">Kinase</keyword>
<sequence>MNDILIQNTTAFFEKSFGSKPEKVVLSPGRINIIGEHIDYNDGFVLPAAIDKVICFAFEKSNSKNSKIIAIDLNEEFEIDLTQEVKLSDVVWTNYIRGVIKQLQDNGFSFEGFNCVFSSNIPVGSGLSSSAALECGMIFGIKSLFDLKIEKVDISLLGQKAEHWVGINCGIMDQFSSVHGLENKVIKLDCNTLDFEYHNADFKDYSLILFDSNVKHSLFTSEYNTRRIECEEGLAIIKNNFPEIKSFRDASEEQVLSLKDKMTEKVFSRVHFVVKEINRVIKACEALDKGNIELLGELLYETHYGLSKEYEVSCQELDMLVDTAKADDSIVGSRLMGGGFGGCTINLVKKGHENEVKSKFSKLYLDTFGIELKFYDVKISNGTTLL</sequence>
<proteinExistence type="inferred from homology"/>
<evidence type="ECO:0000256" key="7">
    <source>
        <dbReference type="NCBIfam" id="TIGR00131"/>
    </source>
</evidence>